<evidence type="ECO:0000256" key="10">
    <source>
        <dbReference type="SAM" id="SignalP"/>
    </source>
</evidence>
<comment type="caution">
    <text evidence="12">The sequence shown here is derived from an EMBL/GenBank/DDBJ whole genome shotgun (WGS) entry which is preliminary data.</text>
</comment>
<feature type="transmembrane region" description="Helical" evidence="9">
    <location>
        <begin position="426"/>
        <end position="447"/>
    </location>
</feature>
<dbReference type="GO" id="GO:0015035">
    <property type="term" value="F:protein-disulfide reductase activity"/>
    <property type="evidence" value="ECO:0007669"/>
    <property type="project" value="TreeGrafter"/>
</dbReference>
<dbReference type="GO" id="GO:0005886">
    <property type="term" value="C:plasma membrane"/>
    <property type="evidence" value="ECO:0007669"/>
    <property type="project" value="UniProtKB-SubCell"/>
</dbReference>
<evidence type="ECO:0000259" key="11">
    <source>
        <dbReference type="PROSITE" id="PS51352"/>
    </source>
</evidence>
<dbReference type="PANTHER" id="PTHR32234:SF0">
    <property type="entry name" value="THIOL:DISULFIDE INTERCHANGE PROTEIN DSBD"/>
    <property type="match status" value="1"/>
</dbReference>
<feature type="domain" description="Thioredoxin" evidence="11">
    <location>
        <begin position="485"/>
        <end position="620"/>
    </location>
</feature>
<dbReference type="Pfam" id="PF11412">
    <property type="entry name" value="DsbD_N"/>
    <property type="match status" value="1"/>
</dbReference>
<dbReference type="InterPro" id="IPR036929">
    <property type="entry name" value="DsbDN_sf"/>
</dbReference>
<keyword evidence="4" id="KW-0201">Cytochrome c-type biogenesis</keyword>
<evidence type="ECO:0000256" key="2">
    <source>
        <dbReference type="ARBA" id="ARBA00022475"/>
    </source>
</evidence>
<feature type="transmembrane region" description="Helical" evidence="9">
    <location>
        <begin position="326"/>
        <end position="355"/>
    </location>
</feature>
<dbReference type="Gene3D" id="3.40.30.10">
    <property type="entry name" value="Glutaredoxin"/>
    <property type="match status" value="1"/>
</dbReference>
<feature type="transmembrane region" description="Helical" evidence="9">
    <location>
        <begin position="459"/>
        <end position="479"/>
    </location>
</feature>
<feature type="transmembrane region" description="Helical" evidence="9">
    <location>
        <begin position="367"/>
        <end position="391"/>
    </location>
</feature>
<evidence type="ECO:0000256" key="7">
    <source>
        <dbReference type="ARBA" id="ARBA00023284"/>
    </source>
</evidence>
<evidence type="ECO:0000256" key="5">
    <source>
        <dbReference type="ARBA" id="ARBA00022989"/>
    </source>
</evidence>
<comment type="subcellular location">
    <subcellularLocation>
        <location evidence="1">Cell membrane</location>
        <topology evidence="1">Multi-pass membrane protein</topology>
    </subcellularLocation>
</comment>
<evidence type="ECO:0000313" key="13">
    <source>
        <dbReference type="Proteomes" id="UP000249577"/>
    </source>
</evidence>
<dbReference type="InterPro" id="IPR013766">
    <property type="entry name" value="Thioredoxin_domain"/>
</dbReference>
<reference evidence="12 13" key="1">
    <citation type="submission" date="2017-08" db="EMBL/GenBank/DDBJ databases">
        <title>Infants hospitalized years apart are colonized by the same room-sourced microbial strains.</title>
        <authorList>
            <person name="Brooks B."/>
            <person name="Olm M.R."/>
            <person name="Firek B.A."/>
            <person name="Baker R."/>
            <person name="Thomas B.C."/>
            <person name="Morowitz M.J."/>
            <person name="Banfield J.F."/>
        </authorList>
    </citation>
    <scope>NUCLEOTIDE SEQUENCE [LARGE SCALE GENOMIC DNA]</scope>
    <source>
        <strain evidence="12">S2_005_003_R2_43</strain>
    </source>
</reference>
<keyword evidence="6 9" id="KW-0472">Membrane</keyword>
<gene>
    <name evidence="12" type="ORF">DI565_16400</name>
</gene>
<dbReference type="InterPro" id="IPR036249">
    <property type="entry name" value="Thioredoxin-like_sf"/>
</dbReference>
<dbReference type="SUPFAM" id="SSF52833">
    <property type="entry name" value="Thioredoxin-like"/>
    <property type="match status" value="1"/>
</dbReference>
<dbReference type="InterPro" id="IPR017937">
    <property type="entry name" value="Thioredoxin_CS"/>
</dbReference>
<feature type="signal peptide" evidence="10">
    <location>
        <begin position="1"/>
        <end position="23"/>
    </location>
</feature>
<protein>
    <submittedName>
        <fullName evidence="12">Thiol:disulfide interchange protein</fullName>
    </submittedName>
</protein>
<evidence type="ECO:0000256" key="8">
    <source>
        <dbReference type="SAM" id="MobiDB-lite"/>
    </source>
</evidence>
<keyword evidence="2" id="KW-1003">Cell membrane</keyword>
<dbReference type="PROSITE" id="PS51352">
    <property type="entry name" value="THIOREDOXIN_2"/>
    <property type="match status" value="1"/>
</dbReference>
<evidence type="ECO:0000256" key="3">
    <source>
        <dbReference type="ARBA" id="ARBA00022692"/>
    </source>
</evidence>
<accession>A0A2W5M4S8</accession>
<evidence type="ECO:0000256" key="9">
    <source>
        <dbReference type="SAM" id="Phobius"/>
    </source>
</evidence>
<dbReference type="NCBIfam" id="NF001419">
    <property type="entry name" value="PRK00293.1"/>
    <property type="match status" value="1"/>
</dbReference>
<dbReference type="GO" id="GO:0017004">
    <property type="term" value="P:cytochrome complex assembly"/>
    <property type="evidence" value="ECO:0007669"/>
    <property type="project" value="UniProtKB-KW"/>
</dbReference>
<dbReference type="PANTHER" id="PTHR32234">
    <property type="entry name" value="THIOL:DISULFIDE INTERCHANGE PROTEIN DSBD"/>
    <property type="match status" value="1"/>
</dbReference>
<feature type="transmembrane region" description="Helical" evidence="9">
    <location>
        <begin position="283"/>
        <end position="305"/>
    </location>
</feature>
<keyword evidence="10" id="KW-0732">Signal</keyword>
<evidence type="ECO:0000313" key="12">
    <source>
        <dbReference type="EMBL" id="PZQ12403.1"/>
    </source>
</evidence>
<evidence type="ECO:0000256" key="1">
    <source>
        <dbReference type="ARBA" id="ARBA00004651"/>
    </source>
</evidence>
<name>A0A2W5M4S8_ANCNO</name>
<dbReference type="PROSITE" id="PS00194">
    <property type="entry name" value="THIOREDOXIN_1"/>
    <property type="match status" value="1"/>
</dbReference>
<organism evidence="12 13">
    <name type="scientific">Ancylobacter novellus</name>
    <name type="common">Thiobacillus novellus</name>
    <dbReference type="NCBI Taxonomy" id="921"/>
    <lineage>
        <taxon>Bacteria</taxon>
        <taxon>Pseudomonadati</taxon>
        <taxon>Pseudomonadota</taxon>
        <taxon>Alphaproteobacteria</taxon>
        <taxon>Hyphomicrobiales</taxon>
        <taxon>Xanthobacteraceae</taxon>
        <taxon>Ancylobacter</taxon>
    </lineage>
</organism>
<evidence type="ECO:0000256" key="6">
    <source>
        <dbReference type="ARBA" id="ARBA00023136"/>
    </source>
</evidence>
<feature type="transmembrane region" description="Helical" evidence="9">
    <location>
        <begin position="247"/>
        <end position="271"/>
    </location>
</feature>
<dbReference type="Gene3D" id="2.60.40.1250">
    <property type="entry name" value="Thiol:disulfide interchange protein DsbD, N-terminal domain"/>
    <property type="match status" value="1"/>
</dbReference>
<dbReference type="InterPro" id="IPR003834">
    <property type="entry name" value="Cyt_c_assmbl_TM_dom"/>
</dbReference>
<feature type="region of interest" description="Disordered" evidence="8">
    <location>
        <begin position="166"/>
        <end position="193"/>
    </location>
</feature>
<dbReference type="Proteomes" id="UP000249577">
    <property type="component" value="Unassembled WGS sequence"/>
</dbReference>
<keyword evidence="7" id="KW-0676">Redox-active center</keyword>
<keyword evidence="3 9" id="KW-0812">Transmembrane</keyword>
<dbReference type="EMBL" id="QFPN01000009">
    <property type="protein sequence ID" value="PZQ12403.1"/>
    <property type="molecule type" value="Genomic_DNA"/>
</dbReference>
<dbReference type="SUPFAM" id="SSF74863">
    <property type="entry name" value="Thiol:disulfide interchange protein DsbD, N-terminal domain (DsbD-alpha)"/>
    <property type="match status" value="1"/>
</dbReference>
<feature type="transmembrane region" description="Helical" evidence="9">
    <location>
        <begin position="205"/>
        <end position="235"/>
    </location>
</feature>
<keyword evidence="5 9" id="KW-1133">Transmembrane helix</keyword>
<proteinExistence type="predicted"/>
<dbReference type="Pfam" id="PF02683">
    <property type="entry name" value="DsbD_TM"/>
    <property type="match status" value="1"/>
</dbReference>
<dbReference type="AlphaFoldDB" id="A0A2W5M4S8"/>
<feature type="transmembrane region" description="Helical" evidence="9">
    <location>
        <begin position="403"/>
        <end position="420"/>
    </location>
</feature>
<feature type="chain" id="PRO_5016100430" evidence="10">
    <location>
        <begin position="24"/>
        <end position="621"/>
    </location>
</feature>
<evidence type="ECO:0000256" key="4">
    <source>
        <dbReference type="ARBA" id="ARBA00022748"/>
    </source>
</evidence>
<dbReference type="InterPro" id="IPR028250">
    <property type="entry name" value="DsbDN"/>
</dbReference>
<dbReference type="GO" id="GO:0045454">
    <property type="term" value="P:cell redox homeostasis"/>
    <property type="evidence" value="ECO:0007669"/>
    <property type="project" value="TreeGrafter"/>
</dbReference>
<sequence>MRIARYMRAAVFALCVSSVPAVAQTDAPRPVDEVMSLSASRSDDGSISLSFKVAPGVYLYKDKIAAISGGQPVPVQTPPGKSKDDPTFGAVEIYDHDVAAKVDPRAADAAKPLDVTYQGCAERGVCYPPVTRRIDLAQLDHAGSVVAARPVDEDAGDGDLEAHVADDGAAASVEPSGTATARDTKAPPPDQGAALAPTLTGSLPLVLATFFGLGLLLAFTPCVYPMIPILVGVLARAGETLSARRGFVLSGAYAFAMALAYGALGVAAAWSGQNLQTALQTPIALTVAAFVFVGLALSMFGVFHLQAPGAIASRFSGIMARARGSVLGAAALGFVSALVVGPCVTPPLAAALVYVAQTGDIARGSAALFAMGLGMGAPLVAVGLFGAKILPNSGPWLEGVKKGFGVVFLAIAIVLMGRIAPPTATLGLWAAFSIALGVFLGAFDGVGRRTSPFRRLSKAAGVGAVAYGVALVVGVASGADDPARPLARLAAAPASAPNEGPAAKTVASAAELASALETARAEGRPSVVTFTADWCVTCSENERTIASSAPLKNSLNQFVDIEIDVTRNDSQSREIMRSLGVVGPPTMLIYDRRGEELRQQRSTGAVDVDALMRALEKARTS</sequence>
<dbReference type="Pfam" id="PF13899">
    <property type="entry name" value="Thioredoxin_7"/>
    <property type="match status" value="1"/>
</dbReference>